<gene>
    <name evidence="2" type="ORF">O181_102411</name>
</gene>
<proteinExistence type="predicted"/>
<feature type="region of interest" description="Disordered" evidence="1">
    <location>
        <begin position="35"/>
        <end position="81"/>
    </location>
</feature>
<organism evidence="2 3">
    <name type="scientific">Austropuccinia psidii MF-1</name>
    <dbReference type="NCBI Taxonomy" id="1389203"/>
    <lineage>
        <taxon>Eukaryota</taxon>
        <taxon>Fungi</taxon>
        <taxon>Dikarya</taxon>
        <taxon>Basidiomycota</taxon>
        <taxon>Pucciniomycotina</taxon>
        <taxon>Pucciniomycetes</taxon>
        <taxon>Pucciniales</taxon>
        <taxon>Sphaerophragmiaceae</taxon>
        <taxon>Austropuccinia</taxon>
    </lineage>
</organism>
<feature type="compositionally biased region" description="Polar residues" evidence="1">
    <location>
        <begin position="40"/>
        <end position="66"/>
    </location>
</feature>
<evidence type="ECO:0000256" key="1">
    <source>
        <dbReference type="SAM" id="MobiDB-lite"/>
    </source>
</evidence>
<dbReference type="EMBL" id="AVOT02073009">
    <property type="protein sequence ID" value="MBW0562696.1"/>
    <property type="molecule type" value="Genomic_DNA"/>
</dbReference>
<accession>A0A9Q3JIQ5</accession>
<protein>
    <submittedName>
        <fullName evidence="2">Uncharacterized protein</fullName>
    </submittedName>
</protein>
<dbReference type="AlphaFoldDB" id="A0A9Q3JIQ5"/>
<sequence>MLVLWFESQADNEEGEESEEIKVAASFEGAHEAFEAPNVGPSNQPLVSQNDAADDSSYGTTHSSSFPKGHFKSPRIEDSIN</sequence>
<keyword evidence="3" id="KW-1185">Reference proteome</keyword>
<feature type="compositionally biased region" description="Acidic residues" evidence="1">
    <location>
        <begin position="10"/>
        <end position="19"/>
    </location>
</feature>
<comment type="caution">
    <text evidence="2">The sequence shown here is derived from an EMBL/GenBank/DDBJ whole genome shotgun (WGS) entry which is preliminary data.</text>
</comment>
<name>A0A9Q3JIQ5_9BASI</name>
<reference evidence="2" key="1">
    <citation type="submission" date="2021-03" db="EMBL/GenBank/DDBJ databases">
        <title>Draft genome sequence of rust myrtle Austropuccinia psidii MF-1, a brazilian biotype.</title>
        <authorList>
            <person name="Quecine M.C."/>
            <person name="Pachon D.M.R."/>
            <person name="Bonatelli M.L."/>
            <person name="Correr F.H."/>
            <person name="Franceschini L.M."/>
            <person name="Leite T.F."/>
            <person name="Margarido G.R.A."/>
            <person name="Almeida C.A."/>
            <person name="Ferrarezi J.A."/>
            <person name="Labate C.A."/>
        </authorList>
    </citation>
    <scope>NUCLEOTIDE SEQUENCE</scope>
    <source>
        <strain evidence="2">MF-1</strain>
    </source>
</reference>
<evidence type="ECO:0000313" key="3">
    <source>
        <dbReference type="Proteomes" id="UP000765509"/>
    </source>
</evidence>
<evidence type="ECO:0000313" key="2">
    <source>
        <dbReference type="EMBL" id="MBW0562696.1"/>
    </source>
</evidence>
<feature type="region of interest" description="Disordered" evidence="1">
    <location>
        <begin position="1"/>
        <end position="21"/>
    </location>
</feature>
<dbReference type="Proteomes" id="UP000765509">
    <property type="component" value="Unassembled WGS sequence"/>
</dbReference>